<dbReference type="GO" id="GO:0047869">
    <property type="term" value="F:dimethylpropiothetin dethiomethylase activity"/>
    <property type="evidence" value="ECO:0007669"/>
    <property type="project" value="InterPro"/>
</dbReference>
<keyword evidence="2" id="KW-1185">Reference proteome</keyword>
<dbReference type="InterPro" id="IPR014710">
    <property type="entry name" value="RmlC-like_jellyroll"/>
</dbReference>
<name>A0A3G2R284_9FIRM</name>
<dbReference type="EMBL" id="CP033169">
    <property type="protein sequence ID" value="AYO29550.1"/>
    <property type="molecule type" value="Genomic_DNA"/>
</dbReference>
<dbReference type="Gene3D" id="2.60.120.10">
    <property type="entry name" value="Jelly Rolls"/>
    <property type="match status" value="1"/>
</dbReference>
<gene>
    <name evidence="1" type="ORF">D2962_02050</name>
</gene>
<dbReference type="InterPro" id="IPR031723">
    <property type="entry name" value="DMSP_lyase"/>
</dbReference>
<dbReference type="KEGG" id="bacg:D2962_02050"/>
<accession>A0A3G2R284</accession>
<reference evidence="1 2" key="1">
    <citation type="submission" date="2018-10" db="EMBL/GenBank/DDBJ databases">
        <authorList>
            <person name="Zhang X."/>
        </authorList>
    </citation>
    <scope>NUCLEOTIDE SEQUENCE [LARGE SCALE GENOMIC DNA]</scope>
    <source>
        <strain evidence="1 2">SK-G1</strain>
    </source>
</reference>
<dbReference type="InterPro" id="IPR011051">
    <property type="entry name" value="RmlC_Cupin_sf"/>
</dbReference>
<dbReference type="RefSeq" id="WP_122013957.1">
    <property type="nucleotide sequence ID" value="NZ_CP033169.1"/>
</dbReference>
<protein>
    <recommendedName>
        <fullName evidence="3">Cupin domain-containing protein</fullName>
    </recommendedName>
</protein>
<dbReference type="AlphaFoldDB" id="A0A3G2R284"/>
<organism evidence="1 2">
    <name type="scientific">Biomaibacter acetigenes</name>
    <dbReference type="NCBI Taxonomy" id="2316383"/>
    <lineage>
        <taxon>Bacteria</taxon>
        <taxon>Bacillati</taxon>
        <taxon>Bacillota</taxon>
        <taxon>Clostridia</taxon>
        <taxon>Thermosediminibacterales</taxon>
        <taxon>Tepidanaerobacteraceae</taxon>
        <taxon>Biomaibacter</taxon>
    </lineage>
</organism>
<evidence type="ECO:0000313" key="1">
    <source>
        <dbReference type="EMBL" id="AYO29550.1"/>
    </source>
</evidence>
<dbReference type="Pfam" id="PF16867">
    <property type="entry name" value="DMSP_lyase"/>
    <property type="match status" value="1"/>
</dbReference>
<evidence type="ECO:0000313" key="2">
    <source>
        <dbReference type="Proteomes" id="UP000280960"/>
    </source>
</evidence>
<evidence type="ECO:0008006" key="3">
    <source>
        <dbReference type="Google" id="ProtNLM"/>
    </source>
</evidence>
<dbReference type="SUPFAM" id="SSF51182">
    <property type="entry name" value="RmlC-like cupins"/>
    <property type="match status" value="1"/>
</dbReference>
<dbReference type="Proteomes" id="UP000280960">
    <property type="component" value="Chromosome"/>
</dbReference>
<proteinExistence type="predicted"/>
<sequence length="78" mass="8603">MKINNIDFLKGTDFPAGRHTRVLVGPGAQIEAQNFVMGHVTIYPGGCVPLHSHEQEEVYLILSGKGLIFINDLNLPLF</sequence>